<dbReference type="Proteomes" id="UP000321558">
    <property type="component" value="Unassembled WGS sequence"/>
</dbReference>
<dbReference type="InterPro" id="IPR037171">
    <property type="entry name" value="NagB/RpiA_transferase-like"/>
</dbReference>
<dbReference type="InterPro" id="IPR001387">
    <property type="entry name" value="Cro/C1-type_HTH"/>
</dbReference>
<evidence type="ECO:0000313" key="7">
    <source>
        <dbReference type="Proteomes" id="UP000321558"/>
    </source>
</evidence>
<dbReference type="EMBL" id="BJYM01000002">
    <property type="protein sequence ID" value="GEN85815.1"/>
    <property type="molecule type" value="Genomic_DNA"/>
</dbReference>
<name>A0A511ZEE3_9BACI</name>
<keyword evidence="4" id="KW-0804">Transcription</keyword>
<protein>
    <submittedName>
        <fullName evidence="6">DeoR family transcriptional regulator</fullName>
    </submittedName>
</protein>
<comment type="similarity">
    <text evidence="1">Belongs to the SorC transcriptional regulatory family.</text>
</comment>
<dbReference type="InterPro" id="IPR051054">
    <property type="entry name" value="SorC_transcr_regulators"/>
</dbReference>
<dbReference type="PROSITE" id="PS50943">
    <property type="entry name" value="HTH_CROC1"/>
    <property type="match status" value="1"/>
</dbReference>
<reference evidence="6 7" key="1">
    <citation type="submission" date="2019-07" db="EMBL/GenBank/DDBJ databases">
        <title>Whole genome shotgun sequence of Oceanobacillus sojae NBRC 105379.</title>
        <authorList>
            <person name="Hosoyama A."/>
            <person name="Uohara A."/>
            <person name="Ohji S."/>
            <person name="Ichikawa N."/>
        </authorList>
    </citation>
    <scope>NUCLEOTIDE SEQUENCE [LARGE SCALE GENOMIC DNA]</scope>
    <source>
        <strain evidence="6 7">NBRC 105379</strain>
    </source>
</reference>
<keyword evidence="7" id="KW-1185">Reference proteome</keyword>
<feature type="domain" description="HTH cro/C1-type" evidence="5">
    <location>
        <begin position="21"/>
        <end position="40"/>
    </location>
</feature>
<keyword evidence="2" id="KW-0805">Transcription regulation</keyword>
<dbReference type="PANTHER" id="PTHR34294">
    <property type="entry name" value="TRANSCRIPTIONAL REGULATOR-RELATED"/>
    <property type="match status" value="1"/>
</dbReference>
<dbReference type="OrthoDB" id="58802at2"/>
<accession>A0A511ZEE3</accession>
<dbReference type="SUPFAM" id="SSF100950">
    <property type="entry name" value="NagB/RpiA/CoA transferase-like"/>
    <property type="match status" value="1"/>
</dbReference>
<evidence type="ECO:0000313" key="6">
    <source>
        <dbReference type="EMBL" id="GEN85815.1"/>
    </source>
</evidence>
<sequence>MLSWEERRSLVKIANLYYNDGWTQEQIAKKLGVSRPVISKSLQKAREHKIIEIFIKDETVHTVNLEKKLEEHFGLEDAIVVPISGQTPDVVKLSVAQAGAYYLSKNIKKAKKIGISWGTTLEALVQEYPYEMKKNITIFPLEGGLGRKKVEIHSNQLAYELAKRLGGTCSYLYAPAMAESSELRERLMKMDDINAVLQEAATVDIALVGLSNPYVQSTLEDIGYLNQNDLEQLRQLGVVGDMGFRFFDLNGNPVNSSFNKKVIGISLEQLRNIKKVIGVVSGAHKAESVLASLKGNYINVLVLDEQIATELLYASE</sequence>
<evidence type="ECO:0000256" key="3">
    <source>
        <dbReference type="ARBA" id="ARBA00023125"/>
    </source>
</evidence>
<evidence type="ECO:0000256" key="4">
    <source>
        <dbReference type="ARBA" id="ARBA00023163"/>
    </source>
</evidence>
<dbReference type="Pfam" id="PF04198">
    <property type="entry name" value="Sugar-bind"/>
    <property type="match status" value="1"/>
</dbReference>
<dbReference type="GO" id="GO:0003677">
    <property type="term" value="F:DNA binding"/>
    <property type="evidence" value="ECO:0007669"/>
    <property type="project" value="UniProtKB-KW"/>
</dbReference>
<dbReference type="Gene3D" id="3.40.50.1360">
    <property type="match status" value="1"/>
</dbReference>
<dbReference type="PANTHER" id="PTHR34294:SF12">
    <property type="entry name" value="SUGAR-BINDING TRANSCRIPTIONAL REGULATOR"/>
    <property type="match status" value="1"/>
</dbReference>
<dbReference type="AlphaFoldDB" id="A0A511ZEE3"/>
<dbReference type="InterPro" id="IPR007324">
    <property type="entry name" value="Sugar-bd_dom_put"/>
</dbReference>
<dbReference type="CDD" id="cd00093">
    <property type="entry name" value="HTH_XRE"/>
    <property type="match status" value="1"/>
</dbReference>
<gene>
    <name evidence="6" type="ORF">OSO01_05540</name>
</gene>
<evidence type="ECO:0000256" key="2">
    <source>
        <dbReference type="ARBA" id="ARBA00023015"/>
    </source>
</evidence>
<dbReference type="Gene3D" id="1.10.10.60">
    <property type="entry name" value="Homeodomain-like"/>
    <property type="match status" value="1"/>
</dbReference>
<evidence type="ECO:0000256" key="1">
    <source>
        <dbReference type="ARBA" id="ARBA00010466"/>
    </source>
</evidence>
<evidence type="ECO:0000259" key="5">
    <source>
        <dbReference type="PROSITE" id="PS50943"/>
    </source>
</evidence>
<proteinExistence type="inferred from homology"/>
<organism evidence="6 7">
    <name type="scientific">Oceanobacillus sojae</name>
    <dbReference type="NCBI Taxonomy" id="582851"/>
    <lineage>
        <taxon>Bacteria</taxon>
        <taxon>Bacillati</taxon>
        <taxon>Bacillota</taxon>
        <taxon>Bacilli</taxon>
        <taxon>Bacillales</taxon>
        <taxon>Bacillaceae</taxon>
        <taxon>Oceanobacillus</taxon>
    </lineage>
</organism>
<keyword evidence="3" id="KW-0238">DNA-binding</keyword>
<comment type="caution">
    <text evidence="6">The sequence shown here is derived from an EMBL/GenBank/DDBJ whole genome shotgun (WGS) entry which is preliminary data.</text>
</comment>
<dbReference type="GO" id="GO:0030246">
    <property type="term" value="F:carbohydrate binding"/>
    <property type="evidence" value="ECO:0007669"/>
    <property type="project" value="InterPro"/>
</dbReference>
<dbReference type="RefSeq" id="WP_147208390.1">
    <property type="nucleotide sequence ID" value="NZ_BJYM01000002.1"/>
</dbReference>